<protein>
    <recommendedName>
        <fullName evidence="5">Large ribosomal subunit protein uL23 N-terminal domain-containing protein</fullName>
    </recommendedName>
</protein>
<comment type="similarity">
    <text evidence="1">Belongs to the universal ribosomal protein uL23 family.</text>
</comment>
<dbReference type="SUPFAM" id="SSF54189">
    <property type="entry name" value="Ribosomal proteins S24e, L23 and L15e"/>
    <property type="match status" value="1"/>
</dbReference>
<organism evidence="6 7">
    <name type="scientific">Puccinia striiformis</name>
    <dbReference type="NCBI Taxonomy" id="27350"/>
    <lineage>
        <taxon>Eukaryota</taxon>
        <taxon>Fungi</taxon>
        <taxon>Dikarya</taxon>
        <taxon>Basidiomycota</taxon>
        <taxon>Pucciniomycotina</taxon>
        <taxon>Pucciniomycetes</taxon>
        <taxon>Pucciniales</taxon>
        <taxon>Pucciniaceae</taxon>
        <taxon>Puccinia</taxon>
    </lineage>
</organism>
<dbReference type="VEuPathDB" id="FungiDB:PSTT_04416"/>
<dbReference type="InterPro" id="IPR005633">
    <property type="entry name" value="Ribosomal_uL23_N"/>
</dbReference>
<evidence type="ECO:0000313" key="7">
    <source>
        <dbReference type="Proteomes" id="UP000239156"/>
    </source>
</evidence>
<dbReference type="Gene3D" id="3.30.70.330">
    <property type="match status" value="1"/>
</dbReference>
<proteinExistence type="inferred from homology"/>
<dbReference type="VEuPathDB" id="FungiDB:PSHT_11798"/>
<feature type="region of interest" description="Disordered" evidence="4">
    <location>
        <begin position="1"/>
        <end position="46"/>
    </location>
</feature>
<comment type="caution">
    <text evidence="6">The sequence shown here is derived from an EMBL/GenBank/DDBJ whole genome shotgun (WGS) entry which is preliminary data.</text>
</comment>
<evidence type="ECO:0000256" key="1">
    <source>
        <dbReference type="ARBA" id="ARBA00006700"/>
    </source>
</evidence>
<keyword evidence="3" id="KW-0687">Ribonucleoprotein</keyword>
<dbReference type="GO" id="GO:0005840">
    <property type="term" value="C:ribosome"/>
    <property type="evidence" value="ECO:0007669"/>
    <property type="project" value="UniProtKB-KW"/>
</dbReference>
<evidence type="ECO:0000259" key="5">
    <source>
        <dbReference type="Pfam" id="PF03939"/>
    </source>
</evidence>
<dbReference type="GO" id="GO:0006412">
    <property type="term" value="P:translation"/>
    <property type="evidence" value="ECO:0007669"/>
    <property type="project" value="InterPro"/>
</dbReference>
<dbReference type="EMBL" id="PKSL01000029">
    <property type="protein sequence ID" value="POW12754.1"/>
    <property type="molecule type" value="Genomic_DNA"/>
</dbReference>
<feature type="compositionally biased region" description="Low complexity" evidence="4">
    <location>
        <begin position="12"/>
        <end position="23"/>
    </location>
</feature>
<dbReference type="InterPro" id="IPR012677">
    <property type="entry name" value="Nucleotide-bd_a/b_plait_sf"/>
</dbReference>
<evidence type="ECO:0000313" key="6">
    <source>
        <dbReference type="EMBL" id="POW12754.1"/>
    </source>
</evidence>
<reference evidence="6" key="1">
    <citation type="submission" date="2017-12" db="EMBL/GenBank/DDBJ databases">
        <title>Gene loss provides genomic basis for host adaptation in cereal stripe rust fungi.</title>
        <authorList>
            <person name="Xia C."/>
        </authorList>
    </citation>
    <scope>NUCLEOTIDE SEQUENCE [LARGE SCALE GENOMIC DNA]</scope>
    <source>
        <strain evidence="6">93-210</strain>
    </source>
</reference>
<feature type="domain" description="Large ribosomal subunit protein uL23 N-terminal" evidence="5">
    <location>
        <begin position="20"/>
        <end position="69"/>
    </location>
</feature>
<evidence type="ECO:0000256" key="4">
    <source>
        <dbReference type="SAM" id="MobiDB-lite"/>
    </source>
</evidence>
<dbReference type="GO" id="GO:0003735">
    <property type="term" value="F:structural constituent of ribosome"/>
    <property type="evidence" value="ECO:0007669"/>
    <property type="project" value="InterPro"/>
</dbReference>
<dbReference type="AlphaFoldDB" id="A0A2S4VT94"/>
<feature type="region of interest" description="Disordered" evidence="4">
    <location>
        <begin position="331"/>
        <end position="373"/>
    </location>
</feature>
<dbReference type="InterPro" id="IPR013025">
    <property type="entry name" value="Ribosomal_uL23-like"/>
</dbReference>
<dbReference type="Pfam" id="PF03939">
    <property type="entry name" value="Ribosomal_L23eN"/>
    <property type="match status" value="1"/>
</dbReference>
<accession>A0A2S4VT94</accession>
<keyword evidence="7" id="KW-1185">Reference proteome</keyword>
<dbReference type="Proteomes" id="UP000239156">
    <property type="component" value="Unassembled WGS sequence"/>
</dbReference>
<evidence type="ECO:0000256" key="3">
    <source>
        <dbReference type="ARBA" id="ARBA00023274"/>
    </source>
</evidence>
<dbReference type="Pfam" id="PF00276">
    <property type="entry name" value="Ribosomal_L23"/>
    <property type="match status" value="1"/>
</dbReference>
<name>A0A2S4VT94_9BASI</name>
<keyword evidence="2" id="KW-0689">Ribosomal protein</keyword>
<dbReference type="GO" id="GO:1990904">
    <property type="term" value="C:ribonucleoprotein complex"/>
    <property type="evidence" value="ECO:0007669"/>
    <property type="project" value="UniProtKB-KW"/>
</dbReference>
<sequence length="388" mass="42928">MPPKSSTKADPKASTAKTQVTKAKSAKKAVVKGTSSKTQRRVRTSATFHRPKTLRLSRKPKYPRTSVPHAPRMDAYRTLIRPLNTESAMKKIEDNNTLLFIVDLKANKRQIAAAVKKLYDVTPLHPMGIKKAFVRLTPDVDALDIANKGDRLVLPVHSDRGSASMHCNDDSYSYMSNQIYDPICLTVDPPLRSFQPTLLPQLGRISNSPRPCPIFETLNYLDALSKNDFKVGPKPSTTSDHQTLARTRKGMMMRSDAFLLISIWSASLISENVGVPTYGNPFHFSGTGGGLEDVVNGGSAPRPQEGAGPNQFYHQQPVPIYGEVIDIDRSSLEGSQGRRNSRKQSRVMETGGTSGSLRSGDVPSWIPSINVPKEDKIPKHDYWTMFQN</sequence>
<dbReference type="InterPro" id="IPR012678">
    <property type="entry name" value="Ribosomal_uL23/eL15/eS24_sf"/>
</dbReference>
<dbReference type="PANTHER" id="PTHR11620">
    <property type="entry name" value="60S RIBOSOMAL PROTEIN L23A"/>
    <property type="match status" value="1"/>
</dbReference>
<evidence type="ECO:0000256" key="2">
    <source>
        <dbReference type="ARBA" id="ARBA00022980"/>
    </source>
</evidence>
<gene>
    <name evidence="6" type="ORF">PSTT_04416</name>
</gene>
<dbReference type="VEuPathDB" id="FungiDB:PSHT_11799"/>